<protein>
    <recommendedName>
        <fullName evidence="4">Tail assembly chaperone</fullName>
    </recommendedName>
</protein>
<evidence type="ECO:0000313" key="2">
    <source>
        <dbReference type="EMBL" id="MEL3918133.1"/>
    </source>
</evidence>
<accession>A0ABU9J735</accession>
<keyword evidence="1" id="KW-0175">Coiled coil</keyword>
<dbReference type="Proteomes" id="UP001491613">
    <property type="component" value="Unassembled WGS sequence"/>
</dbReference>
<proteinExistence type="predicted"/>
<organism evidence="2 3">
    <name type="scientific">Aeromonas enteropelogenes</name>
    <name type="common">Aeromonas trota</name>
    <dbReference type="NCBI Taxonomy" id="29489"/>
    <lineage>
        <taxon>Bacteria</taxon>
        <taxon>Pseudomonadati</taxon>
        <taxon>Pseudomonadota</taxon>
        <taxon>Gammaproteobacteria</taxon>
        <taxon>Aeromonadales</taxon>
        <taxon>Aeromonadaceae</taxon>
        <taxon>Aeromonas</taxon>
    </lineage>
</organism>
<comment type="caution">
    <text evidence="2">The sequence shown here is derived from an EMBL/GenBank/DDBJ whole genome shotgun (WGS) entry which is preliminary data.</text>
</comment>
<reference evidence="2 3" key="1">
    <citation type="submission" date="2024-01" db="EMBL/GenBank/DDBJ databases">
        <title>Horizontal gene transfer in Aeromonas trota.</title>
        <authorList>
            <person name="Otero Olarra J.E."/>
            <person name="Perez Valdespino A."/>
        </authorList>
    </citation>
    <scope>NUCLEOTIDE SEQUENCE [LARGE SCALE GENOMIC DNA]</scope>
    <source>
        <strain evidence="2 3">9.1</strain>
    </source>
</reference>
<sequence>MSDKISIVYIGKKPMKKDTVTGSRLIFPRHEPVSVESHIAMQLLAFSTVWRRAEELEAVLAEQAGDARAAEEAAALAEEEALRAAAEQSMVVEHLALDLAKMTSAQLATVAEKYVLNLKQGTNERVDEFRVRVRDGLRAQQSGEL</sequence>
<name>A0ABU9J735_AEREN</name>
<evidence type="ECO:0008006" key="4">
    <source>
        <dbReference type="Google" id="ProtNLM"/>
    </source>
</evidence>
<evidence type="ECO:0000313" key="3">
    <source>
        <dbReference type="Proteomes" id="UP001491613"/>
    </source>
</evidence>
<dbReference type="RefSeq" id="WP_342016546.1">
    <property type="nucleotide sequence ID" value="NZ_JAVTII010000001.1"/>
</dbReference>
<gene>
    <name evidence="2" type="ORF">V1482_01755</name>
</gene>
<dbReference type="EMBL" id="JAZDDP010000001">
    <property type="protein sequence ID" value="MEL3918133.1"/>
    <property type="molecule type" value="Genomic_DNA"/>
</dbReference>
<feature type="coiled-coil region" evidence="1">
    <location>
        <begin position="53"/>
        <end position="87"/>
    </location>
</feature>
<evidence type="ECO:0000256" key="1">
    <source>
        <dbReference type="SAM" id="Coils"/>
    </source>
</evidence>
<keyword evidence="3" id="KW-1185">Reference proteome</keyword>